<proteinExistence type="predicted"/>
<feature type="chain" id="PRO_5025458101" description="AA1-like domain-containing protein" evidence="1">
    <location>
        <begin position="18"/>
        <end position="231"/>
    </location>
</feature>
<name>A0A6A6CGK1_ZASCE</name>
<dbReference type="AlphaFoldDB" id="A0A6A6CGK1"/>
<dbReference type="OrthoDB" id="5498519at2759"/>
<accession>A0A6A6CGK1</accession>
<feature type="signal peptide" evidence="1">
    <location>
        <begin position="1"/>
        <end position="17"/>
    </location>
</feature>
<evidence type="ECO:0008006" key="4">
    <source>
        <dbReference type="Google" id="ProtNLM"/>
    </source>
</evidence>
<protein>
    <recommendedName>
        <fullName evidence="4">AA1-like domain-containing protein</fullName>
    </recommendedName>
</protein>
<gene>
    <name evidence="2" type="ORF">M409DRAFT_23504</name>
</gene>
<evidence type="ECO:0000313" key="2">
    <source>
        <dbReference type="EMBL" id="KAF2166314.1"/>
    </source>
</evidence>
<keyword evidence="3" id="KW-1185">Reference proteome</keyword>
<dbReference type="RefSeq" id="XP_033667203.1">
    <property type="nucleotide sequence ID" value="XM_033806824.1"/>
</dbReference>
<keyword evidence="1" id="KW-0732">Signal</keyword>
<dbReference type="EMBL" id="ML993597">
    <property type="protein sequence ID" value="KAF2166314.1"/>
    <property type="molecule type" value="Genomic_DNA"/>
</dbReference>
<evidence type="ECO:0000313" key="3">
    <source>
        <dbReference type="Proteomes" id="UP000799537"/>
    </source>
</evidence>
<sequence length="231" mass="25531">MSKLLLSVSALLTLGAAASIEAKIYQREADVSCKEFVPYGFKSNKLHVSFYDNNPTDVPYNGRGFHAPTLPANTTVHDNYFYLSNKTAVAFSAFACNVTSLGLTTNQTQSSCSHGGCYTTYSNYVQIRRPENGDCLTNPNLNTNGSLMLFKPCDQEPTTTAQFFQATQQILYDNSRKKVTNVGVVDFENVQRSNDEGSFFAWALTRKDNRTVETVLADYTQAGLSANLYQA</sequence>
<evidence type="ECO:0000256" key="1">
    <source>
        <dbReference type="SAM" id="SignalP"/>
    </source>
</evidence>
<organism evidence="2 3">
    <name type="scientific">Zasmidium cellare ATCC 36951</name>
    <dbReference type="NCBI Taxonomy" id="1080233"/>
    <lineage>
        <taxon>Eukaryota</taxon>
        <taxon>Fungi</taxon>
        <taxon>Dikarya</taxon>
        <taxon>Ascomycota</taxon>
        <taxon>Pezizomycotina</taxon>
        <taxon>Dothideomycetes</taxon>
        <taxon>Dothideomycetidae</taxon>
        <taxon>Mycosphaerellales</taxon>
        <taxon>Mycosphaerellaceae</taxon>
        <taxon>Zasmidium</taxon>
    </lineage>
</organism>
<dbReference type="GeneID" id="54560096"/>
<dbReference type="Proteomes" id="UP000799537">
    <property type="component" value="Unassembled WGS sequence"/>
</dbReference>
<reference evidence="2" key="1">
    <citation type="journal article" date="2020" name="Stud. Mycol.">
        <title>101 Dothideomycetes genomes: a test case for predicting lifestyles and emergence of pathogens.</title>
        <authorList>
            <person name="Haridas S."/>
            <person name="Albert R."/>
            <person name="Binder M."/>
            <person name="Bloem J."/>
            <person name="Labutti K."/>
            <person name="Salamov A."/>
            <person name="Andreopoulos B."/>
            <person name="Baker S."/>
            <person name="Barry K."/>
            <person name="Bills G."/>
            <person name="Bluhm B."/>
            <person name="Cannon C."/>
            <person name="Castanera R."/>
            <person name="Culley D."/>
            <person name="Daum C."/>
            <person name="Ezra D."/>
            <person name="Gonzalez J."/>
            <person name="Henrissat B."/>
            <person name="Kuo A."/>
            <person name="Liang C."/>
            <person name="Lipzen A."/>
            <person name="Lutzoni F."/>
            <person name="Magnuson J."/>
            <person name="Mondo S."/>
            <person name="Nolan M."/>
            <person name="Ohm R."/>
            <person name="Pangilinan J."/>
            <person name="Park H.-J."/>
            <person name="Ramirez L."/>
            <person name="Alfaro M."/>
            <person name="Sun H."/>
            <person name="Tritt A."/>
            <person name="Yoshinaga Y."/>
            <person name="Zwiers L.-H."/>
            <person name="Turgeon B."/>
            <person name="Goodwin S."/>
            <person name="Spatafora J."/>
            <person name="Crous P."/>
            <person name="Grigoriev I."/>
        </authorList>
    </citation>
    <scope>NUCLEOTIDE SEQUENCE</scope>
    <source>
        <strain evidence="2">ATCC 36951</strain>
    </source>
</reference>